<gene>
    <name evidence="1" type="ORF">AB8Z38_13920</name>
</gene>
<dbReference type="Gene3D" id="2.60.290.11">
    <property type="entry name" value="TM1070-like"/>
    <property type="match status" value="1"/>
</dbReference>
<dbReference type="EMBL" id="CP165734">
    <property type="protein sequence ID" value="XDV60338.1"/>
    <property type="molecule type" value="Genomic_DNA"/>
</dbReference>
<dbReference type="InterPro" id="IPR036698">
    <property type="entry name" value="TM1070-like_sf"/>
</dbReference>
<dbReference type="SUPFAM" id="SSF89232">
    <property type="entry name" value="Hypothetical protein TM1070"/>
    <property type="match status" value="1"/>
</dbReference>
<name>A0AB39XT68_9BRAD</name>
<organism evidence="1">
    <name type="scientific">Bradyrhizobium sp. LLZ17</name>
    <dbReference type="NCBI Taxonomy" id="3239388"/>
    <lineage>
        <taxon>Bacteria</taxon>
        <taxon>Pseudomonadati</taxon>
        <taxon>Pseudomonadota</taxon>
        <taxon>Alphaproteobacteria</taxon>
        <taxon>Hyphomicrobiales</taxon>
        <taxon>Nitrobacteraceae</taxon>
        <taxon>Bradyrhizobium</taxon>
    </lineage>
</organism>
<protein>
    <submittedName>
        <fullName evidence="1">Sensory rhodopsin transducer</fullName>
    </submittedName>
</protein>
<dbReference type="RefSeq" id="WP_369725696.1">
    <property type="nucleotide sequence ID" value="NZ_CP165734.1"/>
</dbReference>
<proteinExistence type="predicted"/>
<dbReference type="PIRSF" id="PIRSF008711">
    <property type="entry name" value="UCP008711"/>
    <property type="match status" value="1"/>
</dbReference>
<reference evidence="1" key="1">
    <citation type="submission" date="2024-08" db="EMBL/GenBank/DDBJ databases">
        <authorList>
            <person name="Chaddad Z."/>
            <person name="Lamrabet M."/>
            <person name="Bouhnik O."/>
            <person name="Alami S."/>
            <person name="Wipf D."/>
            <person name="Courty P.E."/>
            <person name="Missbah El Idrissi M."/>
        </authorList>
    </citation>
    <scope>NUCLEOTIDE SEQUENCE</scope>
    <source>
        <strain evidence="1">LLZ17</strain>
    </source>
</reference>
<evidence type="ECO:0000313" key="1">
    <source>
        <dbReference type="EMBL" id="XDV60338.1"/>
    </source>
</evidence>
<sequence>MRELGCTVWAIPEGYIPSGSVSDAHDLVSHEAACFLNTGDRDVEIKITLFFENRDPVGPFLVTVPARRTLHMRFNDLADPAPVPRDTSYASLIEANAPIVVQHTRLDSRQPAMALLTTIAFPAN</sequence>
<dbReference type="Pfam" id="PF07100">
    <property type="entry name" value="ASRT"/>
    <property type="match status" value="1"/>
</dbReference>
<dbReference type="InterPro" id="IPR009794">
    <property type="entry name" value="ASRT"/>
</dbReference>
<dbReference type="AlphaFoldDB" id="A0AB39XT68"/>
<accession>A0AB39XT68</accession>